<dbReference type="InterPro" id="IPR033932">
    <property type="entry name" value="YtcJ-like"/>
</dbReference>
<accession>B3T341</accession>
<feature type="domain" description="Amidohydrolase 3" evidence="1">
    <location>
        <begin position="55"/>
        <end position="556"/>
    </location>
</feature>
<dbReference type="Gene3D" id="3.20.20.140">
    <property type="entry name" value="Metal-dependent hydrolases"/>
    <property type="match status" value="1"/>
</dbReference>
<proteinExistence type="predicted"/>
<dbReference type="EMBL" id="EU016590">
    <property type="protein sequence ID" value="ABZ07000.1"/>
    <property type="molecule type" value="Genomic_DNA"/>
</dbReference>
<dbReference type="InterPro" id="IPR011059">
    <property type="entry name" value="Metal-dep_hydrolase_composite"/>
</dbReference>
<sequence>MTSRQGVPDIVLHNGKVLTSAADGVVHQALAVSGNSIQAVGSDRDMLALSGAGTEAIDLQGRTVIPGIIDIHAHMDREGLKRACPSLEGLRSIDDILAAIKRLVDQTTPGEWVVTMPVGDPPSYVDVPQTLQEGRYPNRWELDRVSPQNPVYIRGIWTPWNVPPSVAVANSLALRLAGIDCDTPSPDPSVTIDRDAQGEPTGILIDTARFPSLEFTLMKVVPRFTHAQRVEALKESMTLYNSVGITGTYEGHGVAPEVLRAYKELWDEGRMTVRSHMVLSPAWRSVKEAAQEMDRWGHSASGAGYGDDMLRISGYYIQYRGSRYTSRARSAELPFTGWAGFAQSYNPPGRFRRLVRLAAQHNLRVNTIVRDNLDEVLSIFEEVHRDMPIDGRRWILAHIRETTGRQLDRIKAMGLVLETIPLTELWLRGGPLADDSQAAALAVPHQTYLERGVPFGFGTDNKPYNPFMTLWSAVTRQERHTGKELAPEQRLSRLEGLKAFTLGGAYFTFDEDRRGSLEPGKLADLAVLSDDLLTVPEDDIPNLHSLLTMVGGRVVYQNGEL</sequence>
<evidence type="ECO:0000313" key="2">
    <source>
        <dbReference type="EMBL" id="ABZ07000.1"/>
    </source>
</evidence>
<name>B3T341_9ZZZZ</name>
<dbReference type="InterPro" id="IPR013108">
    <property type="entry name" value="Amidohydro_3"/>
</dbReference>
<dbReference type="SUPFAM" id="SSF51556">
    <property type="entry name" value="Metallo-dependent hydrolases"/>
    <property type="match status" value="1"/>
</dbReference>
<organism evidence="2">
    <name type="scientific">uncultured marine microorganism HF4000_ANIW93N21</name>
    <dbReference type="NCBI Taxonomy" id="455527"/>
    <lineage>
        <taxon>unclassified sequences</taxon>
        <taxon>environmental samples</taxon>
    </lineage>
</organism>
<dbReference type="Gene3D" id="3.10.310.70">
    <property type="match status" value="1"/>
</dbReference>
<dbReference type="Gene3D" id="2.30.40.10">
    <property type="entry name" value="Urease, subunit C, domain 1"/>
    <property type="match status" value="1"/>
</dbReference>
<dbReference type="CDD" id="cd01300">
    <property type="entry name" value="YtcJ_like"/>
    <property type="match status" value="1"/>
</dbReference>
<dbReference type="InterPro" id="IPR032466">
    <property type="entry name" value="Metal_Hydrolase"/>
</dbReference>
<dbReference type="AlphaFoldDB" id="B3T341"/>
<protein>
    <recommendedName>
        <fullName evidence="1">Amidohydrolase 3 domain-containing protein</fullName>
    </recommendedName>
</protein>
<reference evidence="2" key="1">
    <citation type="journal article" date="2008" name="ISME J.">
        <title>Genomic patterns of recombination, clonal divergence and environment in marine microbial populations.</title>
        <authorList>
            <person name="Konstantinidis K.T."/>
            <person name="Delong E.F."/>
        </authorList>
    </citation>
    <scope>NUCLEOTIDE SEQUENCE</scope>
</reference>
<dbReference type="Pfam" id="PF07969">
    <property type="entry name" value="Amidohydro_3"/>
    <property type="match status" value="1"/>
</dbReference>
<dbReference type="PANTHER" id="PTHR22642">
    <property type="entry name" value="IMIDAZOLONEPROPIONASE"/>
    <property type="match status" value="1"/>
</dbReference>
<dbReference type="PANTHER" id="PTHR22642:SF2">
    <property type="entry name" value="PROTEIN LONG AFTER FAR-RED 3"/>
    <property type="match status" value="1"/>
</dbReference>
<dbReference type="SUPFAM" id="SSF51338">
    <property type="entry name" value="Composite domain of metallo-dependent hydrolases"/>
    <property type="match status" value="1"/>
</dbReference>
<gene>
    <name evidence="2" type="ORF">ALOHA_HF4000ANIW93N21ctg1g7</name>
</gene>
<evidence type="ECO:0000259" key="1">
    <source>
        <dbReference type="Pfam" id="PF07969"/>
    </source>
</evidence>
<dbReference type="GO" id="GO:0016810">
    <property type="term" value="F:hydrolase activity, acting on carbon-nitrogen (but not peptide) bonds"/>
    <property type="evidence" value="ECO:0007669"/>
    <property type="project" value="InterPro"/>
</dbReference>